<accession>A0A0N1H6W4</accession>
<sequence>MPRHTSKEPKATKPASGGEGLLFVAQDSSHFRRENLRAIVSHARKTQTQQKHARRRASALSESHYARSLVGWQLDVPANERNKAAMTLPHATTVNTTLPSGDIVASDARPMQFRIDLPISGGLRSDPFASFPMENSRESMMMIDFYVQVYSFHKTAVLEDCVSANTIMDICWPHVLRDELAFDATLALTRIVWLQSHDLPFLQDGQALRYKERTLAKLKQRVTAWNTTVTEAVIFTVCRLVTIAYLTCDDEAFQIHLNALERLTDEYAKFKGSLDNDARVIHARLQGYCHGWRSLQAYRSRTAKVTMNDASPAANGLGHPTPLTRDGHSLGLAPGLVPLVDQDLICTEVLTVFSVLDSILRGFVDRTLDNSEFRRTHYLVYSAIHALATSSKVSDLDVQLCCGAIGLYFLVLILCTDAHDVDASQAIDALQNSLDAVANIFIHKRHIGAHDSPAHQAVFRLAAFLLGCACLYPSPRTSSSTRVKGQIILFSMHENLFGLSDTDEAYDTRRPFSELIFDALVEQSVQAMTFPDVIVPMLRRIYIAAAMRQQEWESRGLFRMGMSGDDRVEYMVLRHFRGKCPAALLILAFSHPKNPPPAGQTDG</sequence>
<dbReference type="AlphaFoldDB" id="A0A0N1H6W4"/>
<feature type="compositionally biased region" description="Basic and acidic residues" evidence="1">
    <location>
        <begin position="1"/>
        <end position="11"/>
    </location>
</feature>
<protein>
    <submittedName>
        <fullName evidence="2">Uncharacterized protein</fullName>
    </submittedName>
</protein>
<dbReference type="EMBL" id="LFJN01000008">
    <property type="protein sequence ID" value="KPI41942.1"/>
    <property type="molecule type" value="Genomic_DNA"/>
</dbReference>
<dbReference type="PANTHER" id="PTHR37540:SF10">
    <property type="entry name" value="SIGMA-70 REGION 2 FAMILY PROTEIN"/>
    <property type="match status" value="1"/>
</dbReference>
<dbReference type="VEuPathDB" id="FungiDB:AB675_5618"/>
<evidence type="ECO:0000256" key="1">
    <source>
        <dbReference type="SAM" id="MobiDB-lite"/>
    </source>
</evidence>
<dbReference type="Proteomes" id="UP000038010">
    <property type="component" value="Unassembled WGS sequence"/>
</dbReference>
<proteinExistence type="predicted"/>
<name>A0A0N1H6W4_9EURO</name>
<dbReference type="PANTHER" id="PTHR37540">
    <property type="entry name" value="TRANSCRIPTION FACTOR (ACR-2), PUTATIVE-RELATED-RELATED"/>
    <property type="match status" value="1"/>
</dbReference>
<evidence type="ECO:0000313" key="3">
    <source>
        <dbReference type="Proteomes" id="UP000038010"/>
    </source>
</evidence>
<evidence type="ECO:0000313" key="2">
    <source>
        <dbReference type="EMBL" id="KPI41942.1"/>
    </source>
</evidence>
<reference evidence="2 3" key="1">
    <citation type="submission" date="2015-06" db="EMBL/GenBank/DDBJ databases">
        <title>Draft genome of the ant-associated black yeast Phialophora attae CBS 131958.</title>
        <authorList>
            <person name="Moreno L.F."/>
            <person name="Stielow B.J."/>
            <person name="de Hoog S."/>
            <person name="Vicente V.A."/>
            <person name="Weiss V.A."/>
            <person name="de Vries M."/>
            <person name="Cruz L.M."/>
            <person name="Souza E.M."/>
        </authorList>
    </citation>
    <scope>NUCLEOTIDE SEQUENCE [LARGE SCALE GENOMIC DNA]</scope>
    <source>
        <strain evidence="2 3">CBS 131958</strain>
    </source>
</reference>
<organism evidence="2 3">
    <name type="scientific">Cyphellophora attinorum</name>
    <dbReference type="NCBI Taxonomy" id="1664694"/>
    <lineage>
        <taxon>Eukaryota</taxon>
        <taxon>Fungi</taxon>
        <taxon>Dikarya</taxon>
        <taxon>Ascomycota</taxon>
        <taxon>Pezizomycotina</taxon>
        <taxon>Eurotiomycetes</taxon>
        <taxon>Chaetothyriomycetidae</taxon>
        <taxon>Chaetothyriales</taxon>
        <taxon>Cyphellophoraceae</taxon>
        <taxon>Cyphellophora</taxon>
    </lineage>
</organism>
<gene>
    <name evidence="2" type="ORF">AB675_5618</name>
</gene>
<dbReference type="OrthoDB" id="4130961at2759"/>
<dbReference type="RefSeq" id="XP_018001905.1">
    <property type="nucleotide sequence ID" value="XM_018145845.1"/>
</dbReference>
<keyword evidence="3" id="KW-1185">Reference proteome</keyword>
<comment type="caution">
    <text evidence="2">The sequence shown here is derived from an EMBL/GenBank/DDBJ whole genome shotgun (WGS) entry which is preliminary data.</text>
</comment>
<dbReference type="GeneID" id="28737725"/>
<feature type="region of interest" description="Disordered" evidence="1">
    <location>
        <begin position="1"/>
        <end position="20"/>
    </location>
</feature>